<dbReference type="EMBL" id="VOFY01000012">
    <property type="protein sequence ID" value="KAA8587451.1"/>
    <property type="molecule type" value="Genomic_DNA"/>
</dbReference>
<proteinExistence type="predicted"/>
<comment type="caution">
    <text evidence="1">The sequence shown here is derived from an EMBL/GenBank/DDBJ whole genome shotgun (WGS) entry which is preliminary data.</text>
</comment>
<dbReference type="Proteomes" id="UP000327493">
    <property type="component" value="Chromosome 12"/>
</dbReference>
<sequence>ICPLLTEAEDPDVCEGEYIHGDHYSHSPPEQDYNVEEAEVDENFGCLLYPTNVLNCSWSFPTLQKDTQLFVMISVCDYHEVGHALNLSSVERVGSMSSILHVHEELNVILRFNITLLDKWTVYTYPYDINMLEVLPPPQNISASFVNGNLLVTWSKPHSRVHLEPLCFEYQLDMGD</sequence>
<name>A0A5J5D7A6_9PERO</name>
<evidence type="ECO:0000313" key="2">
    <source>
        <dbReference type="Proteomes" id="UP000327493"/>
    </source>
</evidence>
<protein>
    <submittedName>
        <fullName evidence="1">Uncharacterized protein</fullName>
    </submittedName>
</protein>
<gene>
    <name evidence="1" type="ORF">FQN60_016313</name>
</gene>
<keyword evidence="2" id="KW-1185">Reference proteome</keyword>
<feature type="non-terminal residue" evidence="1">
    <location>
        <position position="176"/>
    </location>
</feature>
<accession>A0A5J5D7A6</accession>
<feature type="non-terminal residue" evidence="1">
    <location>
        <position position="1"/>
    </location>
</feature>
<dbReference type="Gene3D" id="2.60.40.10">
    <property type="entry name" value="Immunoglobulins"/>
    <property type="match status" value="1"/>
</dbReference>
<dbReference type="InterPro" id="IPR013783">
    <property type="entry name" value="Ig-like_fold"/>
</dbReference>
<organism evidence="1 2">
    <name type="scientific">Etheostoma spectabile</name>
    <name type="common">orangethroat darter</name>
    <dbReference type="NCBI Taxonomy" id="54343"/>
    <lineage>
        <taxon>Eukaryota</taxon>
        <taxon>Metazoa</taxon>
        <taxon>Chordata</taxon>
        <taxon>Craniata</taxon>
        <taxon>Vertebrata</taxon>
        <taxon>Euteleostomi</taxon>
        <taxon>Actinopterygii</taxon>
        <taxon>Neopterygii</taxon>
        <taxon>Teleostei</taxon>
        <taxon>Neoteleostei</taxon>
        <taxon>Acanthomorphata</taxon>
        <taxon>Eupercaria</taxon>
        <taxon>Perciformes</taxon>
        <taxon>Percoidei</taxon>
        <taxon>Percidae</taxon>
        <taxon>Etheostomatinae</taxon>
        <taxon>Etheostoma</taxon>
    </lineage>
</organism>
<reference evidence="1 2" key="1">
    <citation type="submission" date="2019-08" db="EMBL/GenBank/DDBJ databases">
        <title>A chromosome-level genome assembly, high-density linkage maps, and genome scans reveal the genomic architecture of hybrid incompatibilities underlying speciation via character displacement in darters (Percidae: Etheostominae).</title>
        <authorList>
            <person name="Moran R.L."/>
            <person name="Catchen J.M."/>
            <person name="Fuller R.C."/>
        </authorList>
    </citation>
    <scope>NUCLEOTIDE SEQUENCE [LARGE SCALE GENOMIC DNA]</scope>
    <source>
        <strain evidence="1">EspeVRDwgs_2016</strain>
        <tissue evidence="1">Muscle</tissue>
    </source>
</reference>
<dbReference type="AlphaFoldDB" id="A0A5J5D7A6"/>
<evidence type="ECO:0000313" key="1">
    <source>
        <dbReference type="EMBL" id="KAA8587451.1"/>
    </source>
</evidence>